<proteinExistence type="predicted"/>
<accession>A0A4Y1RRG0</accession>
<gene>
    <name evidence="1" type="ORF">Prudu_018747</name>
</gene>
<organism evidence="1">
    <name type="scientific">Prunus dulcis</name>
    <name type="common">Almond</name>
    <name type="synonym">Amygdalus dulcis</name>
    <dbReference type="NCBI Taxonomy" id="3755"/>
    <lineage>
        <taxon>Eukaryota</taxon>
        <taxon>Viridiplantae</taxon>
        <taxon>Streptophyta</taxon>
        <taxon>Embryophyta</taxon>
        <taxon>Tracheophyta</taxon>
        <taxon>Spermatophyta</taxon>
        <taxon>Magnoliopsida</taxon>
        <taxon>eudicotyledons</taxon>
        <taxon>Gunneridae</taxon>
        <taxon>Pentapetalae</taxon>
        <taxon>rosids</taxon>
        <taxon>fabids</taxon>
        <taxon>Rosales</taxon>
        <taxon>Rosaceae</taxon>
        <taxon>Amygdaloideae</taxon>
        <taxon>Amygdaleae</taxon>
        <taxon>Prunus</taxon>
    </lineage>
</organism>
<sequence length="101" mass="11665">MACCFKTKMDTVGILVFYNGSWVHKDNIESYEGGEAKGIIVSQNVTFSELVDRIYKIMNADRNKYIVTLKYSVPLSSSAYKRLKVEDNDDVQYFLKYNTEL</sequence>
<name>A0A4Y1RRG0_PRUDU</name>
<evidence type="ECO:0008006" key="2">
    <source>
        <dbReference type="Google" id="ProtNLM"/>
    </source>
</evidence>
<dbReference type="EMBL" id="AP019303">
    <property type="protein sequence ID" value="BBH06964.1"/>
    <property type="molecule type" value="Genomic_DNA"/>
</dbReference>
<protein>
    <recommendedName>
        <fullName evidence="2">PB1 domain-containing protein</fullName>
    </recommendedName>
</protein>
<dbReference type="AlphaFoldDB" id="A0A4Y1RRG0"/>
<reference evidence="1" key="1">
    <citation type="journal article" date="2019" name="Science">
        <title>Mutation of a bHLH transcription factor allowed almond domestication.</title>
        <authorList>
            <person name="Sanchez-Perez R."/>
            <person name="Pavan S."/>
            <person name="Mazzeo R."/>
            <person name="Moldovan C."/>
            <person name="Aiese Cigliano R."/>
            <person name="Del Cueto J."/>
            <person name="Ricciardi F."/>
            <person name="Lotti C."/>
            <person name="Ricciardi L."/>
            <person name="Dicenta F."/>
            <person name="Lopez-Marques R.L."/>
            <person name="Lindberg Moller B."/>
        </authorList>
    </citation>
    <scope>NUCLEOTIDE SEQUENCE</scope>
</reference>
<evidence type="ECO:0000313" key="1">
    <source>
        <dbReference type="EMBL" id="BBH06964.1"/>
    </source>
</evidence>